<protein>
    <submittedName>
        <fullName evidence="1">Uncharacterized protein</fullName>
    </submittedName>
</protein>
<name>A0A0E9QCN1_ANGAN</name>
<dbReference type="EMBL" id="GBXM01094028">
    <property type="protein sequence ID" value="JAH14549.1"/>
    <property type="molecule type" value="Transcribed_RNA"/>
</dbReference>
<accession>A0A0E9QCN1</accession>
<organism evidence="1">
    <name type="scientific">Anguilla anguilla</name>
    <name type="common">European freshwater eel</name>
    <name type="synonym">Muraena anguilla</name>
    <dbReference type="NCBI Taxonomy" id="7936"/>
    <lineage>
        <taxon>Eukaryota</taxon>
        <taxon>Metazoa</taxon>
        <taxon>Chordata</taxon>
        <taxon>Craniata</taxon>
        <taxon>Vertebrata</taxon>
        <taxon>Euteleostomi</taxon>
        <taxon>Actinopterygii</taxon>
        <taxon>Neopterygii</taxon>
        <taxon>Teleostei</taxon>
        <taxon>Anguilliformes</taxon>
        <taxon>Anguillidae</taxon>
        <taxon>Anguilla</taxon>
    </lineage>
</organism>
<evidence type="ECO:0000313" key="1">
    <source>
        <dbReference type="EMBL" id="JAH14549.1"/>
    </source>
</evidence>
<sequence length="21" mass="2566">MDFDLETGIILAFEHKRNFRI</sequence>
<reference evidence="1" key="2">
    <citation type="journal article" date="2015" name="Fish Shellfish Immunol.">
        <title>Early steps in the European eel (Anguilla anguilla)-Vibrio vulnificus interaction in the gills: Role of the RtxA13 toxin.</title>
        <authorList>
            <person name="Callol A."/>
            <person name="Pajuelo D."/>
            <person name="Ebbesson L."/>
            <person name="Teles M."/>
            <person name="MacKenzie S."/>
            <person name="Amaro C."/>
        </authorList>
    </citation>
    <scope>NUCLEOTIDE SEQUENCE</scope>
</reference>
<reference evidence="1" key="1">
    <citation type="submission" date="2014-11" db="EMBL/GenBank/DDBJ databases">
        <authorList>
            <person name="Amaro Gonzalez C."/>
        </authorList>
    </citation>
    <scope>NUCLEOTIDE SEQUENCE</scope>
</reference>
<dbReference type="AlphaFoldDB" id="A0A0E9QCN1"/>
<proteinExistence type="predicted"/>